<evidence type="ECO:0000256" key="14">
    <source>
        <dbReference type="ARBA" id="ARBA00023284"/>
    </source>
</evidence>
<evidence type="ECO:0000256" key="10">
    <source>
        <dbReference type="ARBA" id="ARBA00023002"/>
    </source>
</evidence>
<evidence type="ECO:0000313" key="19">
    <source>
        <dbReference type="Proteomes" id="UP000824265"/>
    </source>
</evidence>
<dbReference type="Proteomes" id="UP000824265">
    <property type="component" value="Unassembled WGS sequence"/>
</dbReference>
<keyword evidence="10 17" id="KW-0560">Oxidoreductase</keyword>
<keyword evidence="9 17" id="KW-0671">Queuosine biosynthesis</keyword>
<evidence type="ECO:0000256" key="13">
    <source>
        <dbReference type="ARBA" id="ARBA00023157"/>
    </source>
</evidence>
<evidence type="ECO:0000256" key="3">
    <source>
        <dbReference type="ARBA" id="ARBA00008207"/>
    </source>
</evidence>
<gene>
    <name evidence="17" type="primary">queH</name>
    <name evidence="18" type="ORF">H9742_07355</name>
</gene>
<evidence type="ECO:0000256" key="2">
    <source>
        <dbReference type="ARBA" id="ARBA00004691"/>
    </source>
</evidence>
<evidence type="ECO:0000256" key="4">
    <source>
        <dbReference type="ARBA" id="ARBA00012622"/>
    </source>
</evidence>
<feature type="binding site" evidence="17">
    <location>
        <position position="119"/>
    </location>
    <ligand>
        <name>[4Fe-4S] cluster</name>
        <dbReference type="ChEBI" id="CHEBI:49883"/>
    </ligand>
</feature>
<dbReference type="PANTHER" id="PTHR36701">
    <property type="entry name" value="EPOXYQUEUOSINE REDUCTASE QUEH"/>
    <property type="match status" value="1"/>
</dbReference>
<dbReference type="GO" id="GO:0046872">
    <property type="term" value="F:metal ion binding"/>
    <property type="evidence" value="ECO:0007669"/>
    <property type="project" value="UniProtKB-KW"/>
</dbReference>
<evidence type="ECO:0000256" key="12">
    <source>
        <dbReference type="ARBA" id="ARBA00023014"/>
    </source>
</evidence>
<evidence type="ECO:0000256" key="8">
    <source>
        <dbReference type="ARBA" id="ARBA00022723"/>
    </source>
</evidence>
<evidence type="ECO:0000256" key="15">
    <source>
        <dbReference type="ARBA" id="ARBA00031446"/>
    </source>
</evidence>
<evidence type="ECO:0000256" key="5">
    <source>
        <dbReference type="ARBA" id="ARBA00016895"/>
    </source>
</evidence>
<dbReference type="GO" id="GO:0051539">
    <property type="term" value="F:4 iron, 4 sulfur cluster binding"/>
    <property type="evidence" value="ECO:0007669"/>
    <property type="project" value="UniProtKB-UniRule"/>
</dbReference>
<protein>
    <recommendedName>
        <fullName evidence="5 17">Epoxyqueuosine reductase QueH</fullName>
        <ecNumber evidence="4 17">1.17.99.6</ecNumber>
    </recommendedName>
    <alternativeName>
        <fullName evidence="15 17">Queuosine biosynthesis protein QueH</fullName>
    </alternativeName>
</protein>
<dbReference type="InterPro" id="IPR003828">
    <property type="entry name" value="QueH"/>
</dbReference>
<keyword evidence="6 17" id="KW-0004">4Fe-4S</keyword>
<dbReference type="GO" id="GO:0008616">
    <property type="term" value="P:tRNA queuosine(34) biosynthetic process"/>
    <property type="evidence" value="ECO:0007669"/>
    <property type="project" value="UniProtKB-UniRule"/>
</dbReference>
<reference evidence="18" key="2">
    <citation type="submission" date="2021-04" db="EMBL/GenBank/DDBJ databases">
        <authorList>
            <person name="Gilroy R."/>
        </authorList>
    </citation>
    <scope>NUCLEOTIDE SEQUENCE</scope>
    <source>
        <strain evidence="18">CHK195-6426</strain>
    </source>
</reference>
<comment type="pathway">
    <text evidence="2 17">tRNA modification; tRNA-queuosine biosynthesis.</text>
</comment>
<keyword evidence="8 17" id="KW-0479">Metal-binding</keyword>
<evidence type="ECO:0000256" key="17">
    <source>
        <dbReference type="HAMAP-Rule" id="MF_02089"/>
    </source>
</evidence>
<feature type="disulfide bond" description="Redox-active" evidence="17">
    <location>
        <begin position="198"/>
        <end position="200"/>
    </location>
</feature>
<evidence type="ECO:0000313" key="18">
    <source>
        <dbReference type="EMBL" id="HIW81330.1"/>
    </source>
</evidence>
<keyword evidence="14 17" id="KW-0676">Redox-active center</keyword>
<evidence type="ECO:0000256" key="11">
    <source>
        <dbReference type="ARBA" id="ARBA00023004"/>
    </source>
</evidence>
<keyword evidence="12 17" id="KW-0411">Iron-sulfur</keyword>
<feature type="binding site" evidence="17">
    <location>
        <position position="116"/>
    </location>
    <ligand>
        <name>[4Fe-4S] cluster</name>
        <dbReference type="ChEBI" id="CHEBI:49883"/>
    </ligand>
</feature>
<dbReference type="HAMAP" id="MF_02089">
    <property type="entry name" value="QueH"/>
    <property type="match status" value="1"/>
</dbReference>
<proteinExistence type="inferred from homology"/>
<keyword evidence="13 17" id="KW-1015">Disulfide bond</keyword>
<evidence type="ECO:0000256" key="6">
    <source>
        <dbReference type="ARBA" id="ARBA00022485"/>
    </source>
</evidence>
<comment type="caution">
    <text evidence="18">The sequence shown here is derived from an EMBL/GenBank/DDBJ whole genome shotgun (WGS) entry which is preliminary data.</text>
</comment>
<evidence type="ECO:0000256" key="1">
    <source>
        <dbReference type="ARBA" id="ARBA00002268"/>
    </source>
</evidence>
<sequence>MNQVNYQKELEKILERIDREGRVPSLLLHSCCAPCSSYVLEYLCSRFLITVFYYNPNISMEEEYKKRMEEQKRLIGAYNKEKRGYPIEILEGDYRPQDFFDMAKGCESCPEGGERCFRCFELRLGEAAKRAQEGSYDYFGTTLTISPLKNAQKINEIGQAVSEKYQTAWLPSDFKKKNGYKRSVELSGEYGLYRQDYCGCAFSRAQRRKEASSKSREKRDNIS</sequence>
<dbReference type="PANTHER" id="PTHR36701:SF1">
    <property type="entry name" value="EPOXYQUEUOSINE REDUCTASE QUEH"/>
    <property type="match status" value="1"/>
</dbReference>
<comment type="catalytic activity">
    <reaction evidence="16 17">
        <text>epoxyqueuosine(34) in tRNA + AH2 = queuosine(34) in tRNA + A + H2O</text>
        <dbReference type="Rhea" id="RHEA:32159"/>
        <dbReference type="Rhea" id="RHEA-COMP:18571"/>
        <dbReference type="Rhea" id="RHEA-COMP:18582"/>
        <dbReference type="ChEBI" id="CHEBI:13193"/>
        <dbReference type="ChEBI" id="CHEBI:15377"/>
        <dbReference type="ChEBI" id="CHEBI:17499"/>
        <dbReference type="ChEBI" id="CHEBI:194431"/>
        <dbReference type="ChEBI" id="CHEBI:194443"/>
        <dbReference type="EC" id="1.17.99.6"/>
    </reaction>
</comment>
<keyword evidence="7 17" id="KW-0819">tRNA processing</keyword>
<evidence type="ECO:0000256" key="7">
    <source>
        <dbReference type="ARBA" id="ARBA00022694"/>
    </source>
</evidence>
<feature type="binding site" evidence="17">
    <location>
        <position position="32"/>
    </location>
    <ligand>
        <name>[4Fe-4S] cluster</name>
        <dbReference type="ChEBI" id="CHEBI:49883"/>
    </ligand>
</feature>
<dbReference type="GO" id="GO:0052693">
    <property type="term" value="F:epoxyqueuosine reductase activity"/>
    <property type="evidence" value="ECO:0007669"/>
    <property type="project" value="UniProtKB-UniRule"/>
</dbReference>
<name>A0A9D1UCF2_9FIRM</name>
<feature type="binding site" evidence="17">
    <location>
        <position position="31"/>
    </location>
    <ligand>
        <name>[4Fe-4S] cluster</name>
        <dbReference type="ChEBI" id="CHEBI:49883"/>
    </ligand>
</feature>
<accession>A0A9D1UCF2</accession>
<evidence type="ECO:0000256" key="9">
    <source>
        <dbReference type="ARBA" id="ARBA00022785"/>
    </source>
</evidence>
<dbReference type="Pfam" id="PF02677">
    <property type="entry name" value="QueH"/>
    <property type="match status" value="1"/>
</dbReference>
<comment type="function">
    <text evidence="1 17">Catalyzes the conversion of epoxyqueuosine (oQ) to queuosine (Q), which is a hypermodified base found in the wobble positions of tRNA(Asp), tRNA(Asn), tRNA(His) and tRNA(Tyr).</text>
</comment>
<dbReference type="EMBL" id="DXGH01000039">
    <property type="protein sequence ID" value="HIW81330.1"/>
    <property type="molecule type" value="Genomic_DNA"/>
</dbReference>
<evidence type="ECO:0000256" key="16">
    <source>
        <dbReference type="ARBA" id="ARBA00047415"/>
    </source>
</evidence>
<organism evidence="18 19">
    <name type="scientific">Candidatus Acetatifactor stercoripullorum</name>
    <dbReference type="NCBI Taxonomy" id="2838414"/>
    <lineage>
        <taxon>Bacteria</taxon>
        <taxon>Bacillati</taxon>
        <taxon>Bacillota</taxon>
        <taxon>Clostridia</taxon>
        <taxon>Lachnospirales</taxon>
        <taxon>Lachnospiraceae</taxon>
        <taxon>Acetatifactor</taxon>
    </lineage>
</organism>
<reference evidence="18" key="1">
    <citation type="journal article" date="2021" name="PeerJ">
        <title>Extensive microbial diversity within the chicken gut microbiome revealed by metagenomics and culture.</title>
        <authorList>
            <person name="Gilroy R."/>
            <person name="Ravi A."/>
            <person name="Getino M."/>
            <person name="Pursley I."/>
            <person name="Horton D.L."/>
            <person name="Alikhan N.F."/>
            <person name="Baker D."/>
            <person name="Gharbi K."/>
            <person name="Hall N."/>
            <person name="Watson M."/>
            <person name="Adriaenssens E.M."/>
            <person name="Foster-Nyarko E."/>
            <person name="Jarju S."/>
            <person name="Secka A."/>
            <person name="Antonio M."/>
            <person name="Oren A."/>
            <person name="Chaudhuri R.R."/>
            <person name="La Ragione R."/>
            <person name="Hildebrand F."/>
            <person name="Pallen M.J."/>
        </authorList>
    </citation>
    <scope>NUCLEOTIDE SEQUENCE</scope>
    <source>
        <strain evidence="18">CHK195-6426</strain>
    </source>
</reference>
<comment type="similarity">
    <text evidence="3 17">Belongs to the QueH family.</text>
</comment>
<dbReference type="AlphaFoldDB" id="A0A9D1UCF2"/>
<keyword evidence="11 17" id="KW-0408">Iron</keyword>
<dbReference type="EC" id="1.17.99.6" evidence="4 17"/>